<dbReference type="InterPro" id="IPR053135">
    <property type="entry name" value="AKR2_Oxidoreductase"/>
</dbReference>
<dbReference type="GO" id="GO:0051536">
    <property type="term" value="F:iron-sulfur cluster binding"/>
    <property type="evidence" value="ECO:0007669"/>
    <property type="project" value="UniProtKB-KW"/>
</dbReference>
<dbReference type="PANTHER" id="PTHR43312:SF2">
    <property type="entry name" value="OXIDOREDUCTASE"/>
    <property type="match status" value="1"/>
</dbReference>
<dbReference type="PRINTS" id="PR00069">
    <property type="entry name" value="ALDKETRDTASE"/>
</dbReference>
<keyword evidence="1" id="KW-0479">Metal-binding</keyword>
<dbReference type="InterPro" id="IPR017900">
    <property type="entry name" value="4Fe4S_Fe_S_CS"/>
</dbReference>
<dbReference type="HOGENOM" id="CLU_023205_3_2_9"/>
<dbReference type="InterPro" id="IPR017896">
    <property type="entry name" value="4Fe4S_Fe-S-bd"/>
</dbReference>
<evidence type="ECO:0000313" key="5">
    <source>
        <dbReference type="EMBL" id="ADU25629.1"/>
    </source>
</evidence>
<proteinExistence type="predicted"/>
<dbReference type="SUPFAM" id="SSF46548">
    <property type="entry name" value="alpha-helical ferredoxin"/>
    <property type="match status" value="1"/>
</dbReference>
<dbReference type="InterPro" id="IPR023210">
    <property type="entry name" value="NADP_OxRdtase_dom"/>
</dbReference>
<sequence length="370" mass="41802">MEMRTTQKTGIKTSLLGFGCMRLPQKDGAIDYAETERMLDAAYDAGVNYFDTAYVYHGGKSEGVMGSILKKHPRASFYVADKMPVWLPKTRDDLERIFNEQLERLGLEYIDFYLMHSMTVNNWSAVKRLDMLRFAEEKRAQGKIRYIGFSFHDTPELFREILDAYDWDFAQIQYNYLDEKGQRAGELCDMLEQRGLFTVVMEPVRGGDLAALPEVAAGPLRQTTPGRSLASWALRFVGSRPGVNVILSGMSDPEQVRDNLRTCSPFDPLDERERSALAQTVAELERIPHIACTGCRYCMPCPAGVDIPGNFDFYNGFQRFGPNPGRVRRWGMLDKKYDACIACGACLSKCPQHLAIPEELKRLAEVAAAL</sequence>
<keyword evidence="2" id="KW-0408">Iron</keyword>
<dbReference type="Pfam" id="PF00248">
    <property type="entry name" value="Aldo_ket_red"/>
    <property type="match status" value="1"/>
</dbReference>
<dbReference type="Gene3D" id="3.20.20.100">
    <property type="entry name" value="NADP-dependent oxidoreductase domain"/>
    <property type="match status" value="1"/>
</dbReference>
<reference evidence="5 6" key="1">
    <citation type="submission" date="2010-12" db="EMBL/GenBank/DDBJ databases">
        <title>Complete sequence of Ethanoligenens harbinense YUAN-3.</title>
        <authorList>
            <person name="Lucas S."/>
            <person name="Copeland A."/>
            <person name="Lapidus A."/>
            <person name="Cheng J.-F."/>
            <person name="Bruce D."/>
            <person name="Goodwin L."/>
            <person name="Pitluck S."/>
            <person name="Chertkov O."/>
            <person name="Misra M."/>
            <person name="Detter J.C."/>
            <person name="Han C."/>
            <person name="Tapia R."/>
            <person name="Land M."/>
            <person name="Hauser L."/>
            <person name="Jeffries C."/>
            <person name="Kyrpides N."/>
            <person name="Ivanova N."/>
            <person name="Mikhailova N."/>
            <person name="Wang A."/>
            <person name="Mouttaki H."/>
            <person name="He Z."/>
            <person name="Zhou J."/>
            <person name="Hemme C.L."/>
            <person name="Woyke T."/>
        </authorList>
    </citation>
    <scope>NUCLEOTIDE SEQUENCE [LARGE SCALE GENOMIC DNA]</scope>
    <source>
        <strain evidence="6">DSM 18485 / JCM 12961 / CGMCC 1.5033 / YUAN-3</strain>
    </source>
</reference>
<protein>
    <submittedName>
        <fullName evidence="5">Aldo/keto reductase</fullName>
    </submittedName>
</protein>
<dbReference type="Pfam" id="PF13187">
    <property type="entry name" value="Fer4_9"/>
    <property type="match status" value="1"/>
</dbReference>
<organism evidence="5 6">
    <name type="scientific">Ethanoligenens harbinense (strain DSM 18485 / JCM 12961 / CGMCC 1.5033 / YUAN-3)</name>
    <dbReference type="NCBI Taxonomy" id="663278"/>
    <lineage>
        <taxon>Bacteria</taxon>
        <taxon>Bacillati</taxon>
        <taxon>Bacillota</taxon>
        <taxon>Clostridia</taxon>
        <taxon>Eubacteriales</taxon>
        <taxon>Oscillospiraceae</taxon>
        <taxon>Ethanoligenens</taxon>
    </lineage>
</organism>
<dbReference type="Proteomes" id="UP000001551">
    <property type="component" value="Chromosome"/>
</dbReference>
<dbReference type="RefSeq" id="WP_013484010.1">
    <property type="nucleotide sequence ID" value="NC_014828.1"/>
</dbReference>
<dbReference type="SUPFAM" id="SSF51430">
    <property type="entry name" value="NAD(P)-linked oxidoreductase"/>
    <property type="match status" value="1"/>
</dbReference>
<dbReference type="STRING" id="663278.Ethha_0038"/>
<dbReference type="GO" id="GO:0016491">
    <property type="term" value="F:oxidoreductase activity"/>
    <property type="evidence" value="ECO:0007669"/>
    <property type="project" value="InterPro"/>
</dbReference>
<dbReference type="PROSITE" id="PS51379">
    <property type="entry name" value="4FE4S_FER_2"/>
    <property type="match status" value="1"/>
</dbReference>
<gene>
    <name evidence="5" type="ordered locus">Ethha_0038</name>
</gene>
<keyword evidence="3" id="KW-0411">Iron-sulfur</keyword>
<dbReference type="EMBL" id="CP002400">
    <property type="protein sequence ID" value="ADU25629.1"/>
    <property type="molecule type" value="Genomic_DNA"/>
</dbReference>
<evidence type="ECO:0000256" key="1">
    <source>
        <dbReference type="ARBA" id="ARBA00022723"/>
    </source>
</evidence>
<dbReference type="InterPro" id="IPR036812">
    <property type="entry name" value="NAD(P)_OxRdtase_dom_sf"/>
</dbReference>
<dbReference type="PROSITE" id="PS00198">
    <property type="entry name" value="4FE4S_FER_1"/>
    <property type="match status" value="1"/>
</dbReference>
<dbReference type="AlphaFoldDB" id="E6U5G2"/>
<dbReference type="CDD" id="cd19096">
    <property type="entry name" value="AKR_Fe-S_oxidoreductase"/>
    <property type="match status" value="1"/>
</dbReference>
<dbReference type="eggNOG" id="COG1453">
    <property type="taxonomic scope" value="Bacteria"/>
</dbReference>
<feature type="domain" description="4Fe-4S ferredoxin-type" evidence="4">
    <location>
        <begin position="331"/>
        <end position="359"/>
    </location>
</feature>
<evidence type="ECO:0000313" key="6">
    <source>
        <dbReference type="Proteomes" id="UP000001551"/>
    </source>
</evidence>
<evidence type="ECO:0000256" key="3">
    <source>
        <dbReference type="ARBA" id="ARBA00023014"/>
    </source>
</evidence>
<accession>E6U5G2</accession>
<keyword evidence="6" id="KW-1185">Reference proteome</keyword>
<name>E6U5G2_ETHHY</name>
<evidence type="ECO:0000259" key="4">
    <source>
        <dbReference type="PROSITE" id="PS51379"/>
    </source>
</evidence>
<dbReference type="GO" id="GO:0046872">
    <property type="term" value="F:metal ion binding"/>
    <property type="evidence" value="ECO:0007669"/>
    <property type="project" value="UniProtKB-KW"/>
</dbReference>
<dbReference type="PANTHER" id="PTHR43312">
    <property type="entry name" value="D-THREO-ALDOSE 1-DEHYDROGENASE"/>
    <property type="match status" value="1"/>
</dbReference>
<dbReference type="InterPro" id="IPR020471">
    <property type="entry name" value="AKR"/>
</dbReference>
<evidence type="ECO:0000256" key="2">
    <source>
        <dbReference type="ARBA" id="ARBA00023004"/>
    </source>
</evidence>
<dbReference type="KEGG" id="eha:Ethha_0038"/>